<dbReference type="InterPro" id="IPR018930">
    <property type="entry name" value="LEA-18"/>
</dbReference>
<evidence type="ECO:0000313" key="2">
    <source>
        <dbReference type="EMBL" id="KAF3330039.1"/>
    </source>
</evidence>
<dbReference type="EMBL" id="SWLB01000014">
    <property type="protein sequence ID" value="KAF3330039.1"/>
    <property type="molecule type" value="Genomic_DNA"/>
</dbReference>
<dbReference type="Proteomes" id="UP000623129">
    <property type="component" value="Unassembled WGS sequence"/>
</dbReference>
<evidence type="ECO:0000313" key="3">
    <source>
        <dbReference type="Proteomes" id="UP000623129"/>
    </source>
</evidence>
<dbReference type="AlphaFoldDB" id="A0A833QUG0"/>
<keyword evidence="3" id="KW-1185">Reference proteome</keyword>
<protein>
    <submittedName>
        <fullName evidence="2">Late embryogenesis abundant protein 18</fullName>
    </submittedName>
</protein>
<name>A0A833QUG0_9POAL</name>
<organism evidence="2 3">
    <name type="scientific">Carex littledalei</name>
    <dbReference type="NCBI Taxonomy" id="544730"/>
    <lineage>
        <taxon>Eukaryota</taxon>
        <taxon>Viridiplantae</taxon>
        <taxon>Streptophyta</taxon>
        <taxon>Embryophyta</taxon>
        <taxon>Tracheophyta</taxon>
        <taxon>Spermatophyta</taxon>
        <taxon>Magnoliopsida</taxon>
        <taxon>Liliopsida</taxon>
        <taxon>Poales</taxon>
        <taxon>Cyperaceae</taxon>
        <taxon>Cyperoideae</taxon>
        <taxon>Cariceae</taxon>
        <taxon>Carex</taxon>
        <taxon>Carex subgen. Euthyceras</taxon>
    </lineage>
</organism>
<proteinExistence type="predicted"/>
<gene>
    <name evidence="2" type="ORF">FCM35_KLT05370</name>
</gene>
<reference evidence="2" key="1">
    <citation type="submission" date="2020-01" db="EMBL/GenBank/DDBJ databases">
        <title>Genome sequence of Kobresia littledalei, the first chromosome-level genome in the family Cyperaceae.</title>
        <authorList>
            <person name="Qu G."/>
        </authorList>
    </citation>
    <scope>NUCLEOTIDE SEQUENCE</scope>
    <source>
        <strain evidence="2">C.B.Clarke</strain>
        <tissue evidence="2">Leaf</tissue>
    </source>
</reference>
<dbReference type="Pfam" id="PF10714">
    <property type="entry name" value="LEA_6"/>
    <property type="match status" value="1"/>
</dbReference>
<accession>A0A833QUG0</accession>
<evidence type="ECO:0000256" key="1">
    <source>
        <dbReference type="SAM" id="MobiDB-lite"/>
    </source>
</evidence>
<sequence length="88" mass="9454">MEAQKECSIPAPAQAQCQVQATKTETDEQVIKEASESSPYMQYDGLEDYKMKGYGAHGHLPTVDHPRHAGATDAPTPSGSAVSALRDH</sequence>
<comment type="caution">
    <text evidence="2">The sequence shown here is derived from an EMBL/GenBank/DDBJ whole genome shotgun (WGS) entry which is preliminary data.</text>
</comment>
<feature type="region of interest" description="Disordered" evidence="1">
    <location>
        <begin position="55"/>
        <end position="88"/>
    </location>
</feature>
<dbReference type="OrthoDB" id="1929004at2759"/>